<keyword evidence="1" id="KW-0812">Transmembrane</keyword>
<protein>
    <recommendedName>
        <fullName evidence="4">Zn-finger containing protein</fullName>
    </recommendedName>
</protein>
<comment type="caution">
    <text evidence="2">The sequence shown here is derived from an EMBL/GenBank/DDBJ whole genome shotgun (WGS) entry which is preliminary data.</text>
</comment>
<dbReference type="AlphaFoldDB" id="A0A9D2MJE3"/>
<evidence type="ECO:0008006" key="4">
    <source>
        <dbReference type="Google" id="ProtNLM"/>
    </source>
</evidence>
<reference evidence="2" key="2">
    <citation type="submission" date="2021-04" db="EMBL/GenBank/DDBJ databases">
        <authorList>
            <person name="Gilroy R."/>
        </authorList>
    </citation>
    <scope>NUCLEOTIDE SEQUENCE</scope>
    <source>
        <strain evidence="2">CHK188-16595</strain>
    </source>
</reference>
<evidence type="ECO:0000256" key="1">
    <source>
        <dbReference type="SAM" id="Phobius"/>
    </source>
</evidence>
<reference evidence="2" key="1">
    <citation type="journal article" date="2021" name="PeerJ">
        <title>Extensive microbial diversity within the chicken gut microbiome revealed by metagenomics and culture.</title>
        <authorList>
            <person name="Gilroy R."/>
            <person name="Ravi A."/>
            <person name="Getino M."/>
            <person name="Pursley I."/>
            <person name="Horton D.L."/>
            <person name="Alikhan N.F."/>
            <person name="Baker D."/>
            <person name="Gharbi K."/>
            <person name="Hall N."/>
            <person name="Watson M."/>
            <person name="Adriaenssens E.M."/>
            <person name="Foster-Nyarko E."/>
            <person name="Jarju S."/>
            <person name="Secka A."/>
            <person name="Antonio M."/>
            <person name="Oren A."/>
            <person name="Chaudhuri R.R."/>
            <person name="La Ragione R."/>
            <person name="Hildebrand F."/>
            <person name="Pallen M.J."/>
        </authorList>
    </citation>
    <scope>NUCLEOTIDE SEQUENCE</scope>
    <source>
        <strain evidence="2">CHK188-16595</strain>
    </source>
</reference>
<evidence type="ECO:0000313" key="3">
    <source>
        <dbReference type="Proteomes" id="UP000823877"/>
    </source>
</evidence>
<keyword evidence="1" id="KW-1133">Transmembrane helix</keyword>
<sequence length="147" mass="17652">MKKFFANLAVKFQRFMYGRYGMDQLYRALLWFYLAAILLAMILGRAVDGIFYTVFSVIAWGIFIFAFLRVFSKKTENRRRENENWLKFTGIFKKKFKLLGNRWKFRKTHVFRTCPGCKCVLRMKKVKGKHMAQCPHCGKKFEFKVLF</sequence>
<dbReference type="CDD" id="cd20335">
    <property type="entry name" value="BRcat_RBR"/>
    <property type="match status" value="1"/>
</dbReference>
<dbReference type="EMBL" id="DWXN01000012">
    <property type="protein sequence ID" value="HJB75667.1"/>
    <property type="molecule type" value="Genomic_DNA"/>
</dbReference>
<accession>A0A9D2MJE3</accession>
<keyword evidence="1" id="KW-0472">Membrane</keyword>
<feature type="transmembrane region" description="Helical" evidence="1">
    <location>
        <begin position="50"/>
        <end position="71"/>
    </location>
</feature>
<proteinExistence type="predicted"/>
<feature type="transmembrane region" description="Helical" evidence="1">
    <location>
        <begin position="25"/>
        <end position="44"/>
    </location>
</feature>
<evidence type="ECO:0000313" key="2">
    <source>
        <dbReference type="EMBL" id="HJB75667.1"/>
    </source>
</evidence>
<organism evidence="2 3">
    <name type="scientific">Candidatus Eubacterium faecale</name>
    <dbReference type="NCBI Taxonomy" id="2838568"/>
    <lineage>
        <taxon>Bacteria</taxon>
        <taxon>Bacillati</taxon>
        <taxon>Bacillota</taxon>
        <taxon>Clostridia</taxon>
        <taxon>Eubacteriales</taxon>
        <taxon>Eubacteriaceae</taxon>
        <taxon>Eubacterium</taxon>
    </lineage>
</organism>
<name>A0A9D2MJE3_9FIRM</name>
<dbReference type="Proteomes" id="UP000823877">
    <property type="component" value="Unassembled WGS sequence"/>
</dbReference>
<gene>
    <name evidence="2" type="ORF">IAA37_08380</name>
</gene>